<name>A0ABN3IMH3_9ACTN</name>
<organism evidence="3 4">
    <name type="scientific">Streptomyces glaucosporus</name>
    <dbReference type="NCBI Taxonomy" id="284044"/>
    <lineage>
        <taxon>Bacteria</taxon>
        <taxon>Bacillati</taxon>
        <taxon>Actinomycetota</taxon>
        <taxon>Actinomycetes</taxon>
        <taxon>Kitasatosporales</taxon>
        <taxon>Streptomycetaceae</taxon>
        <taxon>Streptomyces</taxon>
    </lineage>
</organism>
<dbReference type="Proteomes" id="UP001500058">
    <property type="component" value="Unassembled WGS sequence"/>
</dbReference>
<protein>
    <submittedName>
        <fullName evidence="3">PH domain-containing protein</fullName>
    </submittedName>
</protein>
<feature type="transmembrane region" description="Helical" evidence="1">
    <location>
        <begin position="328"/>
        <end position="347"/>
    </location>
</feature>
<comment type="caution">
    <text evidence="3">The sequence shown here is derived from an EMBL/GenBank/DDBJ whole genome shotgun (WGS) entry which is preliminary data.</text>
</comment>
<evidence type="ECO:0000256" key="1">
    <source>
        <dbReference type="SAM" id="Phobius"/>
    </source>
</evidence>
<gene>
    <name evidence="3" type="ORF">GCM10010420_38770</name>
</gene>
<accession>A0ABN3IMH3</accession>
<dbReference type="EMBL" id="BAAATJ010000019">
    <property type="protein sequence ID" value="GAA2406988.1"/>
    <property type="molecule type" value="Genomic_DNA"/>
</dbReference>
<dbReference type="InterPro" id="IPR019692">
    <property type="entry name" value="CFP-6_PH"/>
</dbReference>
<dbReference type="Pfam" id="PF10756">
    <property type="entry name" value="bPH_6"/>
    <property type="match status" value="1"/>
</dbReference>
<evidence type="ECO:0000313" key="4">
    <source>
        <dbReference type="Proteomes" id="UP001500058"/>
    </source>
</evidence>
<keyword evidence="1" id="KW-1133">Transmembrane helix</keyword>
<keyword evidence="1" id="KW-0472">Membrane</keyword>
<keyword evidence="1" id="KW-0812">Transmembrane</keyword>
<feature type="transmembrane region" description="Helical" evidence="1">
    <location>
        <begin position="169"/>
        <end position="190"/>
    </location>
</feature>
<evidence type="ECO:0000313" key="3">
    <source>
        <dbReference type="EMBL" id="GAA2406988.1"/>
    </source>
</evidence>
<sequence>MTSTGEVICRSPWRRALWFFAGLGAAGAVLAAACTAYRGPDVLWAAVGLLSALVGAASLHSATARVRADAYGLHTWTLLRRRSVPWQDVADLRVHLTHERNHKAPEGRRVGVALRDGRKLNLPQPRSASLQDPEFDAKLDALRALHRRHGAPASDHLPVISYRSAGGGWVFPAALCALLLAAAGLAAWSVPDTAAQERAWRSAAPCPAGTPAAESAECLTTLPTVIERTEANRPRENSWLYFADGRPVERLGVSREAAQGFRPGDRVELTLWRGEVRKVAGERHVWREHITPAGDVAVVSAALALAAGYPGAQVLLRLRGRRRPDDEVLPSALPFAGALAGTALWLLPLCYLHQAASLPFPVTVAWAAAGSAATLGLLVRAWRATRVRTPGAVGAPEAAGESGESGESAEGGEVFLAARFLENTDYNPHGFGTHIVLGGGPPAVVPHSGPGRFAAKRIPVERLTVGSVRRLRGGDDGAVPRSWHVAEIDDAGRPVRLVAAPADLARILRALEAAGAPVNAGS</sequence>
<reference evidence="3 4" key="1">
    <citation type="journal article" date="2019" name="Int. J. Syst. Evol. Microbiol.">
        <title>The Global Catalogue of Microorganisms (GCM) 10K type strain sequencing project: providing services to taxonomists for standard genome sequencing and annotation.</title>
        <authorList>
            <consortium name="The Broad Institute Genomics Platform"/>
            <consortium name="The Broad Institute Genome Sequencing Center for Infectious Disease"/>
            <person name="Wu L."/>
            <person name="Ma J."/>
        </authorList>
    </citation>
    <scope>NUCLEOTIDE SEQUENCE [LARGE SCALE GENOMIC DNA]</scope>
    <source>
        <strain evidence="3 4">JCM 6921</strain>
    </source>
</reference>
<evidence type="ECO:0000259" key="2">
    <source>
        <dbReference type="Pfam" id="PF10756"/>
    </source>
</evidence>
<feature type="domain" description="Low molecular weight protein antigen 6 PH" evidence="2">
    <location>
        <begin position="64"/>
        <end position="138"/>
    </location>
</feature>
<proteinExistence type="predicted"/>
<dbReference type="RefSeq" id="WP_344632339.1">
    <property type="nucleotide sequence ID" value="NZ_BAAATJ010000019.1"/>
</dbReference>
<keyword evidence="4" id="KW-1185">Reference proteome</keyword>
<feature type="transmembrane region" description="Helical" evidence="1">
    <location>
        <begin position="359"/>
        <end position="379"/>
    </location>
</feature>
<feature type="transmembrane region" description="Helical" evidence="1">
    <location>
        <begin position="41"/>
        <end position="59"/>
    </location>
</feature>